<evidence type="ECO:0000256" key="6">
    <source>
        <dbReference type="ARBA" id="ARBA00023204"/>
    </source>
</evidence>
<keyword evidence="8" id="KW-1185">Reference proteome</keyword>
<name>A0A7G9UYS3_9CAUD</name>
<dbReference type="Gene3D" id="3.30.420.10">
    <property type="entry name" value="Ribonuclease H-like superfamily/Ribonuclease H"/>
    <property type="match status" value="1"/>
</dbReference>
<evidence type="ECO:0000256" key="4">
    <source>
        <dbReference type="ARBA" id="ARBA00023125"/>
    </source>
</evidence>
<reference evidence="7 8" key="1">
    <citation type="submission" date="2020-06" db="EMBL/GenBank/DDBJ databases">
        <authorList>
            <person name="Arora M.N."/>
            <person name="Dalling M.T."/>
            <person name="Dawson S.P.M."/>
            <person name="Elia S.N."/>
            <person name="Burke B."/>
            <person name="Shaffer C.D."/>
            <person name="Weston-Hafer K.A."/>
            <person name="Garlena R.A."/>
            <person name="Russell D.A."/>
            <person name="Pope W.H."/>
            <person name="Jacobs-Sera D."/>
            <person name="Hatfull G.F."/>
        </authorList>
    </citation>
    <scope>NUCLEOTIDE SEQUENCE [LARGE SCALE GENOMIC DNA]</scope>
</reference>
<keyword evidence="2" id="KW-0227">DNA damage</keyword>
<evidence type="ECO:0000256" key="1">
    <source>
        <dbReference type="ARBA" id="ARBA00009518"/>
    </source>
</evidence>
<dbReference type="GO" id="GO:0006281">
    <property type="term" value="P:DNA repair"/>
    <property type="evidence" value="ECO:0007669"/>
    <property type="project" value="UniProtKB-KW"/>
</dbReference>
<gene>
    <name evidence="7" type="primary">75</name>
    <name evidence="7" type="ORF">SEA_FAUST_75</name>
</gene>
<dbReference type="Proteomes" id="UP000516151">
    <property type="component" value="Segment"/>
</dbReference>
<keyword evidence="6" id="KW-0234">DNA repair</keyword>
<evidence type="ECO:0000313" key="8">
    <source>
        <dbReference type="Proteomes" id="UP000516151"/>
    </source>
</evidence>
<keyword evidence="4" id="KW-0238">DNA-binding</keyword>
<proteinExistence type="inferred from homology"/>
<accession>A0A7G9UYS3</accession>
<dbReference type="Pfam" id="PF02075">
    <property type="entry name" value="RuvC"/>
    <property type="match status" value="1"/>
</dbReference>
<protein>
    <submittedName>
        <fullName evidence="7">RuvC-like resolvase</fullName>
    </submittedName>
</protein>
<evidence type="ECO:0000256" key="3">
    <source>
        <dbReference type="ARBA" id="ARBA00022842"/>
    </source>
</evidence>
<dbReference type="GO" id="GO:0004520">
    <property type="term" value="F:DNA endonuclease activity"/>
    <property type="evidence" value="ECO:0007669"/>
    <property type="project" value="InterPro"/>
</dbReference>
<dbReference type="RefSeq" id="YP_010651685.1">
    <property type="nucleotide sequence ID" value="NC_070783.1"/>
</dbReference>
<evidence type="ECO:0000256" key="2">
    <source>
        <dbReference type="ARBA" id="ARBA00022763"/>
    </source>
</evidence>
<evidence type="ECO:0000256" key="5">
    <source>
        <dbReference type="ARBA" id="ARBA00023172"/>
    </source>
</evidence>
<dbReference type="KEGG" id="vg:77927370"/>
<dbReference type="GO" id="GO:0003677">
    <property type="term" value="F:DNA binding"/>
    <property type="evidence" value="ECO:0007669"/>
    <property type="project" value="UniProtKB-KW"/>
</dbReference>
<comment type="similarity">
    <text evidence="1">Belongs to the RuvC family.</text>
</comment>
<dbReference type="InterPro" id="IPR012337">
    <property type="entry name" value="RNaseH-like_sf"/>
</dbReference>
<dbReference type="InterPro" id="IPR036397">
    <property type="entry name" value="RNaseH_sf"/>
</dbReference>
<organism evidence="7 8">
    <name type="scientific">Streptomyces phage Faust</name>
    <dbReference type="NCBI Taxonomy" id="2767565"/>
    <lineage>
        <taxon>Viruses</taxon>
        <taxon>Duplodnaviria</taxon>
        <taxon>Heunggongvirae</taxon>
        <taxon>Uroviricota</taxon>
        <taxon>Caudoviricetes</taxon>
        <taxon>Stanwilliamsviridae</taxon>
        <taxon>Loccivirinae</taxon>
        <taxon>Faustvirus</taxon>
        <taxon>Faustvirus faust</taxon>
    </lineage>
</organism>
<dbReference type="EMBL" id="MT684598">
    <property type="protein sequence ID" value="QNN99178.1"/>
    <property type="molecule type" value="Genomic_DNA"/>
</dbReference>
<dbReference type="InterPro" id="IPR002176">
    <property type="entry name" value="X-over_junc_endoDNase_RuvC"/>
</dbReference>
<keyword evidence="3" id="KW-0460">Magnesium</keyword>
<dbReference type="SUPFAM" id="SSF53098">
    <property type="entry name" value="Ribonuclease H-like"/>
    <property type="match status" value="1"/>
</dbReference>
<evidence type="ECO:0000313" key="7">
    <source>
        <dbReference type="EMBL" id="QNN99178.1"/>
    </source>
</evidence>
<dbReference type="GeneID" id="77927370"/>
<dbReference type="GO" id="GO:0006310">
    <property type="term" value="P:DNA recombination"/>
    <property type="evidence" value="ECO:0007669"/>
    <property type="project" value="UniProtKB-KW"/>
</dbReference>
<sequence length="195" mass="22025">MALASLQKTKAKRVMGIDCSTHSLAFTIFHNRRPIQWGKINFDGSDVFERLEDAANKLRAVKDEFDVDYIAFEGAILAKTKNADVTIKLAMVYGACIAELMRKNVKVVTVKPLSWQSFIGNPNFKVAEKNALKAEFPGMSASWYSTKIRAIRKQRTMDYFNKKWPHMELTDNDVGDSAGIAYYAYHSLTTRGTVD</sequence>
<keyword evidence="5" id="KW-0233">DNA recombination</keyword>